<dbReference type="GO" id="GO:0005797">
    <property type="term" value="C:Golgi medial cisterna"/>
    <property type="evidence" value="ECO:0007669"/>
    <property type="project" value="TreeGrafter"/>
</dbReference>
<reference evidence="3" key="2">
    <citation type="submission" date="2019-02" db="EMBL/GenBank/DDBJ databases">
        <title>FDA dAtabase for Regulatory Grade micrObial Sequences (FDA-ARGOS): Supporting development and validation of Infectious Disease Dx tests.</title>
        <authorList>
            <person name="Duncan R."/>
            <person name="Fisher C."/>
            <person name="Tallon L.J."/>
            <person name="Sadzewicz L."/>
            <person name="Sengamalay N."/>
            <person name="Ott S."/>
            <person name="Godinez A."/>
            <person name="Nagaraj S."/>
            <person name="Nadendla S."/>
            <person name="Sichtig H."/>
        </authorList>
    </citation>
    <scope>NUCLEOTIDE SEQUENCE</scope>
    <source>
        <strain evidence="3">FDAARGOS_360</strain>
    </source>
</reference>
<dbReference type="InterPro" id="IPR026705">
    <property type="entry name" value="Hid-1/Ecm30"/>
</dbReference>
<reference evidence="2" key="3">
    <citation type="submission" date="2020-06" db="EMBL/GenBank/DDBJ databases">
        <authorList>
            <person name="Camacho E."/>
            <person name="Gonzalez-de la Fuente S."/>
            <person name="Rastrojo A."/>
            <person name="Peiro-Pastor R."/>
            <person name="Solana JC."/>
            <person name="Tabera L."/>
            <person name="Gamarro F."/>
            <person name="Carrasco-Ramiro F."/>
            <person name="Requena JM."/>
            <person name="Aguado B."/>
        </authorList>
    </citation>
    <scope>NUCLEOTIDE SEQUENCE</scope>
</reference>
<dbReference type="GO" id="GO:0016020">
    <property type="term" value="C:membrane"/>
    <property type="evidence" value="ECO:0007669"/>
    <property type="project" value="TreeGrafter"/>
</dbReference>
<organism evidence="3 4">
    <name type="scientific">Leishmania donovani</name>
    <dbReference type="NCBI Taxonomy" id="5661"/>
    <lineage>
        <taxon>Eukaryota</taxon>
        <taxon>Discoba</taxon>
        <taxon>Euglenozoa</taxon>
        <taxon>Kinetoplastea</taxon>
        <taxon>Metakinetoplastina</taxon>
        <taxon>Trypanosomatida</taxon>
        <taxon>Trypanosomatidae</taxon>
        <taxon>Leishmaniinae</taxon>
        <taxon>Leishmania</taxon>
    </lineage>
</organism>
<feature type="compositionally biased region" description="Low complexity" evidence="1">
    <location>
        <begin position="136"/>
        <end position="155"/>
    </location>
</feature>
<name>A0A504X7C2_LEIDO</name>
<feature type="compositionally biased region" description="Polar residues" evidence="1">
    <location>
        <begin position="408"/>
        <end position="425"/>
    </location>
</feature>
<dbReference type="VEuPathDB" id="TriTrypDB:LDHU3_24.1690"/>
<dbReference type="GO" id="GO:0000138">
    <property type="term" value="C:Golgi trans cisterna"/>
    <property type="evidence" value="ECO:0007669"/>
    <property type="project" value="TreeGrafter"/>
</dbReference>
<sequence>MGSSSSTLETAKLVRMLLSEDAASPESLSQLLNMTMTEEETSRIFTVEKVRQLRHLYTRNFAALLYRCIGAISAVAVKRHEINTSTNPPSALLTTEVMTQYHSALRILLCILPIALENGATPLEDAADASPKSKDPAAPAGADDATPPPAAMTRSRTAATAHFQQLFFVEGKTCDDANPEDTFPLLPRQNAHLSPTQLCTEPLPLGSFMVWSLVECCFVRGLTLPEYPVLPTEASVSITHTEVDTGLMWCPGLASEDPIQALAINTSTPSFTWATPRLPRRRKALLEVLFVALSSLIYHEAGFRDTIFLEPLLSTSTVPLTPTLSISMLNTILQFVPYGYLPYTSHLGVEEKELVVASARLLNATLCYMGVPLDPILPSERQHSVADGAGPSLDQRISQASDMRVSEPVNSTVADGPETSTLSHRNGSHPICDSGGSSRTASSRTGALCDALVSNTLHSPPDSIEPSTTPLPHIGPPRFVHSVRKALRDITLTEAKALVQRMQVILGVNVYSSQTYLPVSQGWFASLDDFMVLFWKILDLSPACLAQFGTSSHALDYVIPILDYALAVRRSPLYTYQFQLMLFVLTRLSEVRGFVLQCNQVCSAALPFRFPKMSPARTYNGLIVLALCLVMEMKDLQALVPLFPSCTVVLANMAPFITSLGREPSIKLVSVFAQVTYRCLRSTLPSSPGNSTTGDTLGGSFTSAGTSNNLVHQSQMVNLCEAIASLLQYQANGSLYLIAALVDHRAVVREAKDAYVVQRTKELAVGLPLPFLINTLDAAVAVALPVLESTDALRKITKYYVDTTSEATVNNGTAAAETTRAFALQVGMGESGAGLAASDEAVDRLRSVTLVGVLPTPHSIVVRKFQSTKSVEQWTATTFWTSAYIHSQAGVLGDRTSVKLVQFV</sequence>
<dbReference type="VEuPathDB" id="TriTrypDB:LdBPK_241400.1"/>
<evidence type="ECO:0000313" key="3">
    <source>
        <dbReference type="EMBL" id="TPP44936.1"/>
    </source>
</evidence>
<dbReference type="EMBL" id="RHLD01000021">
    <property type="protein sequence ID" value="TPP44936.1"/>
    <property type="molecule type" value="Genomic_DNA"/>
</dbReference>
<feature type="region of interest" description="Disordered" evidence="1">
    <location>
        <begin position="125"/>
        <end position="155"/>
    </location>
</feature>
<protein>
    <submittedName>
        <fullName evidence="3">High-temperature-induced dauer-formation family protein</fullName>
    </submittedName>
    <submittedName>
        <fullName evidence="2">High-temperature-induced_dauer-formation_protein/ Dyggve-Melchior-Clausen_syndrome_protein_putative/Pfam:PF12 722/Pfam:PF09742</fullName>
    </submittedName>
</protein>
<accession>A0A504X7C2</accession>
<evidence type="ECO:0000313" key="2">
    <source>
        <dbReference type="EMBL" id="CAC5430470.1"/>
    </source>
</evidence>
<dbReference type="Proteomes" id="UP000601710">
    <property type="component" value="Chromosome 24"/>
</dbReference>
<dbReference type="PANTHER" id="PTHR21575:SF12">
    <property type="entry name" value="PROTEIN HID1"/>
    <property type="match status" value="1"/>
</dbReference>
<dbReference type="PANTHER" id="PTHR21575">
    <property type="entry name" value="PROTEIN HID1"/>
    <property type="match status" value="1"/>
</dbReference>
<dbReference type="AlphaFoldDB" id="A0A504X7C2"/>
<proteinExistence type="predicted"/>
<evidence type="ECO:0000313" key="4">
    <source>
        <dbReference type="Proteomes" id="UP000318821"/>
    </source>
</evidence>
<evidence type="ECO:0000256" key="1">
    <source>
        <dbReference type="SAM" id="MobiDB-lite"/>
    </source>
</evidence>
<dbReference type="EMBL" id="LR812644">
    <property type="protein sequence ID" value="CAC5430470.1"/>
    <property type="molecule type" value="Genomic_DNA"/>
</dbReference>
<feature type="region of interest" description="Disordered" evidence="1">
    <location>
        <begin position="382"/>
        <end position="439"/>
    </location>
</feature>
<dbReference type="Pfam" id="PF09742">
    <property type="entry name" value="Dymeclin"/>
    <property type="match status" value="1"/>
</dbReference>
<gene>
    <name evidence="3" type="ORF">CGC20_12070</name>
    <name evidence="2" type="ORF">LDHU3_24.1690</name>
</gene>
<dbReference type="VEuPathDB" id="TriTrypDB:LdCL_240019100"/>
<reference evidence="4" key="1">
    <citation type="submission" date="2019-02" db="EMBL/GenBank/DDBJ databases">
        <title>FDA dAtabase for Regulatory Grade micrObial Sequences (FDA-ARGOS): Supporting development and validation of Infectious Disease Dx tests.</title>
        <authorList>
            <person name="Duncan R."/>
            <person name="Fisher C."/>
            <person name="Tallon L."/>
            <person name="Sadzewicz L."/>
            <person name="Sengamalay N."/>
            <person name="Ott S."/>
            <person name="Godinez A."/>
            <person name="Nagaraj S."/>
            <person name="Vavikolanu K."/>
            <person name="Vyas G."/>
            <person name="Nadendla S."/>
            <person name="Aluvathingal J."/>
            <person name="Sichtig H."/>
        </authorList>
    </citation>
    <scope>NUCLEOTIDE SEQUENCE [LARGE SCALE GENOMIC DNA]</scope>
    <source>
        <strain evidence="4">FDAARGOS_360</strain>
    </source>
</reference>
<dbReference type="Proteomes" id="UP000318821">
    <property type="component" value="Unassembled WGS sequence"/>
</dbReference>